<dbReference type="InterPro" id="IPR000160">
    <property type="entry name" value="GGDEF_dom"/>
</dbReference>
<name>A0ABP7T2H6_9BURK</name>
<feature type="domain" description="GGDEF" evidence="4">
    <location>
        <begin position="293"/>
        <end position="431"/>
    </location>
</feature>
<evidence type="ECO:0000313" key="6">
    <source>
        <dbReference type="Proteomes" id="UP001501353"/>
    </source>
</evidence>
<dbReference type="Gene3D" id="3.20.20.450">
    <property type="entry name" value="EAL domain"/>
    <property type="match status" value="1"/>
</dbReference>
<dbReference type="CDD" id="cd01948">
    <property type="entry name" value="EAL"/>
    <property type="match status" value="1"/>
</dbReference>
<evidence type="ECO:0000259" key="4">
    <source>
        <dbReference type="PROSITE" id="PS50887"/>
    </source>
</evidence>
<dbReference type="InterPro" id="IPR035919">
    <property type="entry name" value="EAL_sf"/>
</dbReference>
<dbReference type="Gene3D" id="3.40.50.2300">
    <property type="match status" value="1"/>
</dbReference>
<organism evidence="5 6">
    <name type="scientific">Actimicrobium antarcticum</name>
    <dbReference type="NCBI Taxonomy" id="1051899"/>
    <lineage>
        <taxon>Bacteria</taxon>
        <taxon>Pseudomonadati</taxon>
        <taxon>Pseudomonadota</taxon>
        <taxon>Betaproteobacteria</taxon>
        <taxon>Burkholderiales</taxon>
        <taxon>Oxalobacteraceae</taxon>
        <taxon>Actimicrobium</taxon>
    </lineage>
</organism>
<feature type="domain" description="EAL" evidence="3">
    <location>
        <begin position="440"/>
        <end position="694"/>
    </location>
</feature>
<protein>
    <submittedName>
        <fullName evidence="5">GGDEF domain-containing phosphodiesterase</fullName>
    </submittedName>
</protein>
<dbReference type="CDD" id="cd01949">
    <property type="entry name" value="GGDEF"/>
    <property type="match status" value="1"/>
</dbReference>
<evidence type="ECO:0000256" key="1">
    <source>
        <dbReference type="PROSITE-ProRule" id="PRU00169"/>
    </source>
</evidence>
<dbReference type="InterPro" id="IPR001633">
    <property type="entry name" value="EAL_dom"/>
</dbReference>
<dbReference type="InterPro" id="IPR029787">
    <property type="entry name" value="Nucleotide_cyclase"/>
</dbReference>
<dbReference type="Pfam" id="PF00563">
    <property type="entry name" value="EAL"/>
    <property type="match status" value="1"/>
</dbReference>
<dbReference type="InterPro" id="IPR043128">
    <property type="entry name" value="Rev_trsase/Diguanyl_cyclase"/>
</dbReference>
<evidence type="ECO:0000313" key="5">
    <source>
        <dbReference type="EMBL" id="GAA4020092.1"/>
    </source>
</evidence>
<dbReference type="PROSITE" id="PS50110">
    <property type="entry name" value="RESPONSE_REGULATORY"/>
    <property type="match status" value="1"/>
</dbReference>
<dbReference type="InterPro" id="IPR011006">
    <property type="entry name" value="CheY-like_superfamily"/>
</dbReference>
<dbReference type="InterPro" id="IPR001789">
    <property type="entry name" value="Sig_transdc_resp-reg_receiver"/>
</dbReference>
<dbReference type="Gene3D" id="3.30.70.270">
    <property type="match status" value="1"/>
</dbReference>
<dbReference type="Pfam" id="PF00990">
    <property type="entry name" value="GGDEF"/>
    <property type="match status" value="1"/>
</dbReference>
<accession>A0ABP7T2H6</accession>
<dbReference type="SMART" id="SM00052">
    <property type="entry name" value="EAL"/>
    <property type="match status" value="1"/>
</dbReference>
<reference evidence="6" key="1">
    <citation type="journal article" date="2019" name="Int. J. Syst. Evol. Microbiol.">
        <title>The Global Catalogue of Microorganisms (GCM) 10K type strain sequencing project: providing services to taxonomists for standard genome sequencing and annotation.</title>
        <authorList>
            <consortium name="The Broad Institute Genomics Platform"/>
            <consortium name="The Broad Institute Genome Sequencing Center for Infectious Disease"/>
            <person name="Wu L."/>
            <person name="Ma J."/>
        </authorList>
    </citation>
    <scope>NUCLEOTIDE SEQUENCE [LARGE SCALE GENOMIC DNA]</scope>
    <source>
        <strain evidence="6">JCM 16673</strain>
    </source>
</reference>
<dbReference type="SUPFAM" id="SSF52172">
    <property type="entry name" value="CheY-like"/>
    <property type="match status" value="1"/>
</dbReference>
<dbReference type="PROSITE" id="PS50887">
    <property type="entry name" value="GGDEF"/>
    <property type="match status" value="1"/>
</dbReference>
<keyword evidence="1" id="KW-0597">Phosphoprotein</keyword>
<dbReference type="PANTHER" id="PTHR44757:SF2">
    <property type="entry name" value="BIOFILM ARCHITECTURE MAINTENANCE PROTEIN MBAA"/>
    <property type="match status" value="1"/>
</dbReference>
<dbReference type="NCBIfam" id="TIGR00254">
    <property type="entry name" value="GGDEF"/>
    <property type="match status" value="1"/>
</dbReference>
<sequence length="701" mass="77204">MSRLNVLLVEDCEDDALLILRALRQGGFEVTSQRVQEVAALAEALAQPWDVVLSDFSILGFSGMDALLLCRSLQSDVPFILVSGTVGEEMAVAVMKAGANDYVMKHSLTRLAPAVRRELDDTARRASLRRTELALIDSEKRFHAFMDAGPFVASIKDQDCRYMYMNKGWESTYGADGADWIGRLDTLSAAQLQTVSLVSDQDIVASGRAHETIQSFPLSGSAVSYRKTIRFPFIGSAGHCLLGEISTDVTALKQSEETIRRLAFLDPLTALPNRRLMHDRLGHALALAHRSKQHGALLFLDLDNFKTINDTHGHDAGDQILKLVAARLCAGMRIQDTVARTGGDEFVIILEKLSGDADIAAREVDAIGNDILCLTSAPYEHDGVAYRISASIGVVLFCGTEHSSDELMKRADIALYSAKAAGRNVQMIFDPVMQARVALRNAQEEDLRLALERQHFVLHYQPQVDDTGTLTGFEALLRMQHPGKNVVMPDAFIGLAEETGLIVELGYWTLRTACEQLYQWSKLPATALLTVSVNVSARQFSDEALVERVLAIVQQSTIDPARLILELTESMMLDQVDSTVVKMRALRRSGIRFSLDDFGIGFSSLSYLKRLPLHEIKIDREFVNNITHDANDAVIVCAIIALAQGFGLSVIAEGVETVEQQVFLESRGCHRFQGYLFGRPVPLPLIDLSTLTPEKSAVTLM</sequence>
<dbReference type="Pfam" id="PF00072">
    <property type="entry name" value="Response_reg"/>
    <property type="match status" value="1"/>
</dbReference>
<dbReference type="SUPFAM" id="SSF55073">
    <property type="entry name" value="Nucleotide cyclase"/>
    <property type="match status" value="1"/>
</dbReference>
<dbReference type="InterPro" id="IPR052155">
    <property type="entry name" value="Biofilm_reg_signaling"/>
</dbReference>
<evidence type="ECO:0000259" key="3">
    <source>
        <dbReference type="PROSITE" id="PS50883"/>
    </source>
</evidence>
<dbReference type="Proteomes" id="UP001501353">
    <property type="component" value="Unassembled WGS sequence"/>
</dbReference>
<dbReference type="RefSeq" id="WP_344762718.1">
    <property type="nucleotide sequence ID" value="NZ_BAAAZE010000008.1"/>
</dbReference>
<keyword evidence="6" id="KW-1185">Reference proteome</keyword>
<feature type="domain" description="Response regulatory" evidence="2">
    <location>
        <begin position="5"/>
        <end position="120"/>
    </location>
</feature>
<dbReference type="SMART" id="SM00448">
    <property type="entry name" value="REC"/>
    <property type="match status" value="1"/>
</dbReference>
<dbReference type="PANTHER" id="PTHR44757">
    <property type="entry name" value="DIGUANYLATE CYCLASE DGCP"/>
    <property type="match status" value="1"/>
</dbReference>
<dbReference type="EMBL" id="BAAAZE010000008">
    <property type="protein sequence ID" value="GAA4020092.1"/>
    <property type="molecule type" value="Genomic_DNA"/>
</dbReference>
<evidence type="ECO:0000259" key="2">
    <source>
        <dbReference type="PROSITE" id="PS50110"/>
    </source>
</evidence>
<comment type="caution">
    <text evidence="5">The sequence shown here is derived from an EMBL/GenBank/DDBJ whole genome shotgun (WGS) entry which is preliminary data.</text>
</comment>
<feature type="modified residue" description="4-aspartylphosphate" evidence="1">
    <location>
        <position position="55"/>
    </location>
</feature>
<dbReference type="CDD" id="cd00156">
    <property type="entry name" value="REC"/>
    <property type="match status" value="1"/>
</dbReference>
<dbReference type="Gene3D" id="3.30.450.20">
    <property type="entry name" value="PAS domain"/>
    <property type="match status" value="1"/>
</dbReference>
<dbReference type="PROSITE" id="PS50883">
    <property type="entry name" value="EAL"/>
    <property type="match status" value="1"/>
</dbReference>
<gene>
    <name evidence="5" type="ORF">GCM10022212_15570</name>
</gene>
<proteinExistence type="predicted"/>
<dbReference type="SMART" id="SM00267">
    <property type="entry name" value="GGDEF"/>
    <property type="match status" value="1"/>
</dbReference>
<dbReference type="SUPFAM" id="SSF141868">
    <property type="entry name" value="EAL domain-like"/>
    <property type="match status" value="1"/>
</dbReference>